<dbReference type="AlphaFoldDB" id="A0A3N0XR39"/>
<proteinExistence type="inferred from homology"/>
<accession>A0A3N0XR39</accession>
<feature type="region of interest" description="Disordered" evidence="4">
    <location>
        <begin position="715"/>
        <end position="853"/>
    </location>
</feature>
<protein>
    <submittedName>
        <fullName evidence="6">GTPase IMAP family member 5</fullName>
    </submittedName>
</protein>
<evidence type="ECO:0000313" key="6">
    <source>
        <dbReference type="EMBL" id="ROJ25796.1"/>
    </source>
</evidence>
<dbReference type="PANTHER" id="PTHR10903">
    <property type="entry name" value="GTPASE, IMAP FAMILY MEMBER-RELATED"/>
    <property type="match status" value="1"/>
</dbReference>
<dbReference type="Gene3D" id="3.40.50.300">
    <property type="entry name" value="P-loop containing nucleotide triphosphate hydrolases"/>
    <property type="match status" value="3"/>
</dbReference>
<dbReference type="PANTHER" id="PTHR10903:SF170">
    <property type="entry name" value="GTPASE IMAP FAMILY MEMBER 7"/>
    <property type="match status" value="1"/>
</dbReference>
<dbReference type="FunFam" id="3.40.50.300:FF:002895">
    <property type="entry name" value="Si:dkeyp-52c3.7"/>
    <property type="match status" value="1"/>
</dbReference>
<feature type="region of interest" description="Disordered" evidence="4">
    <location>
        <begin position="909"/>
        <end position="1066"/>
    </location>
</feature>
<reference evidence="6 7" key="1">
    <citation type="submission" date="2018-10" db="EMBL/GenBank/DDBJ databases">
        <title>Genome assembly for a Yunnan-Guizhou Plateau 3E fish, Anabarilius grahami (Regan), and its evolutionary and genetic applications.</title>
        <authorList>
            <person name="Jiang W."/>
        </authorList>
    </citation>
    <scope>NUCLEOTIDE SEQUENCE [LARGE SCALE GENOMIC DNA]</scope>
    <source>
        <strain evidence="6">AG-KIZ</strain>
        <tissue evidence="6">Muscle</tissue>
    </source>
</reference>
<feature type="domain" description="AIG1-type G" evidence="5">
    <location>
        <begin position="147"/>
        <end position="343"/>
    </location>
</feature>
<keyword evidence="7" id="KW-1185">Reference proteome</keyword>
<dbReference type="GO" id="GO:0005525">
    <property type="term" value="F:GTP binding"/>
    <property type="evidence" value="ECO:0007669"/>
    <property type="project" value="UniProtKB-KW"/>
</dbReference>
<dbReference type="Proteomes" id="UP000281406">
    <property type="component" value="Unassembled WGS sequence"/>
</dbReference>
<keyword evidence="3" id="KW-0342">GTP-binding</keyword>
<evidence type="ECO:0000313" key="7">
    <source>
        <dbReference type="Proteomes" id="UP000281406"/>
    </source>
</evidence>
<dbReference type="SUPFAM" id="SSF52540">
    <property type="entry name" value="P-loop containing nucleoside triphosphate hydrolases"/>
    <property type="match status" value="1"/>
</dbReference>
<gene>
    <name evidence="6" type="ORF">DPX16_1002</name>
</gene>
<evidence type="ECO:0000256" key="4">
    <source>
        <dbReference type="SAM" id="MobiDB-lite"/>
    </source>
</evidence>
<dbReference type="PROSITE" id="PS51720">
    <property type="entry name" value="G_AIG1"/>
    <property type="match status" value="1"/>
</dbReference>
<keyword evidence="2" id="KW-0547">Nucleotide-binding</keyword>
<dbReference type="InterPro" id="IPR027417">
    <property type="entry name" value="P-loop_NTPase"/>
</dbReference>
<dbReference type="InterPro" id="IPR006703">
    <property type="entry name" value="G_AIG1"/>
</dbReference>
<feature type="region of interest" description="Disordered" evidence="4">
    <location>
        <begin position="344"/>
        <end position="367"/>
    </location>
</feature>
<feature type="compositionally biased region" description="Basic and acidic residues" evidence="4">
    <location>
        <begin position="715"/>
        <end position="779"/>
    </location>
</feature>
<feature type="region of interest" description="Disordered" evidence="4">
    <location>
        <begin position="608"/>
        <end position="679"/>
    </location>
</feature>
<comment type="caution">
    <text evidence="6">The sequence shown here is derived from an EMBL/GenBank/DDBJ whole genome shotgun (WGS) entry which is preliminary data.</text>
</comment>
<name>A0A3N0XR39_ANAGA</name>
<dbReference type="EMBL" id="RJVU01063330">
    <property type="protein sequence ID" value="ROJ25796.1"/>
    <property type="molecule type" value="Genomic_DNA"/>
</dbReference>
<organism evidence="6 7">
    <name type="scientific">Anabarilius grahami</name>
    <name type="common">Kanglang fish</name>
    <name type="synonym">Barilius grahami</name>
    <dbReference type="NCBI Taxonomy" id="495550"/>
    <lineage>
        <taxon>Eukaryota</taxon>
        <taxon>Metazoa</taxon>
        <taxon>Chordata</taxon>
        <taxon>Craniata</taxon>
        <taxon>Vertebrata</taxon>
        <taxon>Euteleostomi</taxon>
        <taxon>Actinopterygii</taxon>
        <taxon>Neopterygii</taxon>
        <taxon>Teleostei</taxon>
        <taxon>Ostariophysi</taxon>
        <taxon>Cypriniformes</taxon>
        <taxon>Xenocyprididae</taxon>
        <taxon>Xenocypridinae</taxon>
        <taxon>Xenocypridinae incertae sedis</taxon>
        <taxon>Anabarilius</taxon>
    </lineage>
</organism>
<dbReference type="Pfam" id="PF04548">
    <property type="entry name" value="AIG1"/>
    <property type="match status" value="3"/>
</dbReference>
<feature type="region of interest" description="Disordered" evidence="4">
    <location>
        <begin position="543"/>
        <end position="587"/>
    </location>
</feature>
<comment type="similarity">
    <text evidence="1">Belongs to the TRAFAC class TrmE-Era-EngA-EngB-Septin-like GTPase superfamily. AIG1/Toc34/Toc159-like paraseptin GTPase family. IAN subfamily.</text>
</comment>
<sequence>MFSERVEGRQITVINTTHLLDPQLSLQAIAQKVSEVSPPEPDAIILVLQHNHFSPKIKDRLPSVLNCFGEQAMKYTMILTTDDKKCTKQKSVNENKHIQQISKECGGGRLQLRNTQRSQILKKVDEIVTCSEFKETQQSSSLDQMDMSDLRIVLLGKNVSENSRVGNLILGTDPFDSEAPPVERKLQQCSQRVGGRLKNRHVSIINSPQLLQTHLSLHQITKTVRECVNLSHPGPHVFILVLQHNDFTEEDRYRVKSVLKEFSEEAVKRTVVLTTDKETLGSKLSSVLMNNVVRQLIKEGGGGHLQFDERKPECRSEIFRMVDNKLKENLEEYLTCEIHGDVKGTSVDEEETSSEEENRERSYEDSANVSGKQKLNLVLCGSDRSLTVSVSKMLQGKKINPSHQTAISEECVKRKKNLHGRLINLVELPALNQLSEEEVMRHTLHCVSLCDPGVNVFLLIVPVGPLTDEDKVEIDKIEKMFCSREHFMVLFTTELRVEGPVTEFVESSTYSQRLISLCGDPRTTGLYREYEVDMKNMMKRLEEEKQRADDERMKMESQMREKEEKLRKEFEEKEKTEQRKRETENQKWLEEEKTRRAEYNKKIEELKREIENQRSQYEKQRKEREEEDRKREEKYRQDLDHLKEEHERIIAELRIKEEEETNKRNLEEQRRNEEEEEERQRWERKIKEAENEIKEEIKQQQREWEDEKKRQMREREEEEIKRKEKHEEQLKEKQEELEEMRKRVEGEKEEERQKIEEERKKQRREREEKEREHEEKKNNMEIYYEQLERERNEEWEKRKREDDKRREEERERWERKMVAFKREQEEEKKRRETEEKEKKEREEKERDEMKNAYEEEIKVIKKKHEEDARKQAEELNEFKEKKEELKEMLDEHQKQYELLKKLYNHLKEETEKEGKEQQDKKEKERKEQQDKKEKERKEQQDKKEQERKEQDKKEKERKEQQDKKEKERKEQQDKKEQERKEQQDKKEKERKEQDKKEQERKEQQDKKEKERKEQDKKEQERKEPERREQVKNEQERKEQDKKEQERKEQVKKEQERKEQERKGIIHEIGEFIKKPKCVIQ</sequence>
<dbReference type="OrthoDB" id="8954335at2759"/>
<dbReference type="InterPro" id="IPR045058">
    <property type="entry name" value="GIMA/IAN/Toc"/>
</dbReference>
<feature type="compositionally biased region" description="Basic and acidic residues" evidence="4">
    <location>
        <begin position="786"/>
        <end position="853"/>
    </location>
</feature>
<evidence type="ECO:0000256" key="1">
    <source>
        <dbReference type="ARBA" id="ARBA00008535"/>
    </source>
</evidence>
<evidence type="ECO:0000256" key="3">
    <source>
        <dbReference type="ARBA" id="ARBA00023134"/>
    </source>
</evidence>
<evidence type="ECO:0000256" key="2">
    <source>
        <dbReference type="ARBA" id="ARBA00022741"/>
    </source>
</evidence>
<evidence type="ECO:0000259" key="5">
    <source>
        <dbReference type="PROSITE" id="PS51720"/>
    </source>
</evidence>